<reference evidence="1" key="1">
    <citation type="submission" date="2018-01" db="EMBL/GenBank/DDBJ databases">
        <title>An insight into the sialome of Amazonian anophelines.</title>
        <authorList>
            <person name="Ribeiro J.M."/>
            <person name="Scarpassa V."/>
            <person name="Calvo E."/>
        </authorList>
    </citation>
    <scope>NUCLEOTIDE SEQUENCE</scope>
    <source>
        <tissue evidence="1">Salivary glands</tissue>
    </source>
</reference>
<evidence type="ECO:0000313" key="1">
    <source>
        <dbReference type="EMBL" id="MBW48035.1"/>
    </source>
</evidence>
<dbReference type="EMBL" id="GGFK01014714">
    <property type="protein sequence ID" value="MBW48035.1"/>
    <property type="molecule type" value="Transcribed_RNA"/>
</dbReference>
<accession>A0A2M4B4P5</accession>
<dbReference type="AlphaFoldDB" id="A0A2M4B4P5"/>
<name>A0A2M4B4P5_9DIPT</name>
<organism evidence="1">
    <name type="scientific">Anopheles triannulatus</name>
    <dbReference type="NCBI Taxonomy" id="58253"/>
    <lineage>
        <taxon>Eukaryota</taxon>
        <taxon>Metazoa</taxon>
        <taxon>Ecdysozoa</taxon>
        <taxon>Arthropoda</taxon>
        <taxon>Hexapoda</taxon>
        <taxon>Insecta</taxon>
        <taxon>Pterygota</taxon>
        <taxon>Neoptera</taxon>
        <taxon>Endopterygota</taxon>
        <taxon>Diptera</taxon>
        <taxon>Nematocera</taxon>
        <taxon>Culicoidea</taxon>
        <taxon>Culicidae</taxon>
        <taxon>Anophelinae</taxon>
        <taxon>Anopheles</taxon>
    </lineage>
</organism>
<proteinExistence type="predicted"/>
<sequence>MRFPVFLNAFRFLLRNLPPGGRMQPDHVVRGYRGGHNVYPETMPKGQVGDGTVGVVWHVFLLVPGLLVSPGPPPRATAASFCIYLPQNHLVQQTQKPPPSPGAKPCSSDIFPFCDMIESDRERERENRARKIWGAVAREYVPNMTNHKSMNENTNHQPGGERPWYCIKNPSHQPLSERANGRAREFFFAVLVNLYLVVKALAARSFWGKNFDLLPAHTHTHTRCERDLRRGRN</sequence>
<protein>
    <submittedName>
        <fullName evidence="1">Putative secreted protein</fullName>
    </submittedName>
</protein>